<gene>
    <name evidence="2" type="ORF">D0544_08780</name>
</gene>
<dbReference type="PANTHER" id="PTHR33525">
    <property type="match status" value="1"/>
</dbReference>
<dbReference type="InterPro" id="IPR013976">
    <property type="entry name" value="HDOD"/>
</dbReference>
<dbReference type="Pfam" id="PF08668">
    <property type="entry name" value="HDOD"/>
    <property type="match status" value="1"/>
</dbReference>
<dbReference type="SUPFAM" id="SSF55826">
    <property type="entry name" value="YbaK/ProRS associated domain"/>
    <property type="match status" value="1"/>
</dbReference>
<dbReference type="Gene3D" id="3.90.960.10">
    <property type="entry name" value="YbaK/aminoacyl-tRNA synthetase-associated domain"/>
    <property type="match status" value="1"/>
</dbReference>
<evidence type="ECO:0000313" key="3">
    <source>
        <dbReference type="Proteomes" id="UP000280792"/>
    </source>
</evidence>
<evidence type="ECO:0000259" key="1">
    <source>
        <dbReference type="PROSITE" id="PS51833"/>
    </source>
</evidence>
<dbReference type="GO" id="GO:0002161">
    <property type="term" value="F:aminoacyl-tRNA deacylase activity"/>
    <property type="evidence" value="ECO:0007669"/>
    <property type="project" value="InterPro"/>
</dbReference>
<dbReference type="InterPro" id="IPR052340">
    <property type="entry name" value="RNase_Y/CdgJ"/>
</dbReference>
<reference evidence="2 3" key="1">
    <citation type="submission" date="2018-08" db="EMBL/GenBank/DDBJ databases">
        <authorList>
            <person name="Khan S.A."/>
        </authorList>
    </citation>
    <scope>NUCLEOTIDE SEQUENCE [LARGE SCALE GENOMIC DNA]</scope>
    <source>
        <strain evidence="2 3">GTF-13</strain>
    </source>
</reference>
<dbReference type="RefSeq" id="WP_125015570.1">
    <property type="nucleotide sequence ID" value="NZ_QWEZ01000001.1"/>
</dbReference>
<keyword evidence="3" id="KW-1185">Reference proteome</keyword>
<dbReference type="Pfam" id="PF04073">
    <property type="entry name" value="tRNA_edit"/>
    <property type="match status" value="1"/>
</dbReference>
<dbReference type="PROSITE" id="PS51833">
    <property type="entry name" value="HDOD"/>
    <property type="match status" value="1"/>
</dbReference>
<dbReference type="Proteomes" id="UP000280792">
    <property type="component" value="Unassembled WGS sequence"/>
</dbReference>
<organism evidence="2 3">
    <name type="scientific">Aestuariirhabdus litorea</name>
    <dbReference type="NCBI Taxonomy" id="2528527"/>
    <lineage>
        <taxon>Bacteria</taxon>
        <taxon>Pseudomonadati</taxon>
        <taxon>Pseudomonadota</taxon>
        <taxon>Gammaproteobacteria</taxon>
        <taxon>Oceanospirillales</taxon>
        <taxon>Aestuariirhabdaceae</taxon>
        <taxon>Aestuariirhabdus</taxon>
    </lineage>
</organism>
<dbReference type="InterPro" id="IPR014627">
    <property type="entry name" value="UCP036888_HDGYP-like"/>
</dbReference>
<dbReference type="PANTHER" id="PTHR33525:SF3">
    <property type="entry name" value="RIBONUCLEASE Y"/>
    <property type="match status" value="1"/>
</dbReference>
<dbReference type="AlphaFoldDB" id="A0A3P3VWQ1"/>
<dbReference type="InterPro" id="IPR036754">
    <property type="entry name" value="YbaK/aa-tRNA-synt-asso_dom_sf"/>
</dbReference>
<proteinExistence type="predicted"/>
<dbReference type="EMBL" id="QWEZ01000001">
    <property type="protein sequence ID" value="RRJ85143.1"/>
    <property type="molecule type" value="Genomic_DNA"/>
</dbReference>
<protein>
    <submittedName>
        <fullName evidence="2">HDOD domain-containing protein</fullName>
    </submittedName>
</protein>
<name>A0A3P3VWQ1_9GAMM</name>
<sequence length="464" mass="51085">MPIATRVKRYLQANGARFKVHRLASPVLSVCEAVSGRGIEPSAVAFARVYEHRNGKSLLVYPLTHKLSEDEIKALLGPKARCCELHKVETLFDDCAVNALPPIGAPYGLKVVIDPALLKHETVYFRAGCEQTLIATDLDEFRFLNPGALVARFSEPGCDDLECLSATGLEAAVCAKLKSLQRLPPMPANVVRILQLVNDPDSSARDLATLVETDPSLSLQVMRHARSALFGYRGKVETVQDAITRVLGFDLVSNIALGLAACQSFHMPSSGPLSLGRYWRHSLYSAELARRLAAKSNPSLKLVPAKAYLCGMLHQFGLVLLAHLFPPEFNLFCRLVEREPEEPLFELEKRVMGFGQARDILSLGYGRIGGWLLEEWQMPAELVSAAIHHTQPGVNYEQQPYVALMQLVNYLLTRNQIEYTTLSQLDSQVCALLGISIEEAQAEFEALLESSDSIEQISSSMAAA</sequence>
<accession>A0A3P3VWQ1</accession>
<comment type="caution">
    <text evidence="2">The sequence shown here is derived from an EMBL/GenBank/DDBJ whole genome shotgun (WGS) entry which is preliminary data.</text>
</comment>
<evidence type="ECO:0000313" key="2">
    <source>
        <dbReference type="EMBL" id="RRJ85143.1"/>
    </source>
</evidence>
<reference evidence="2 3" key="2">
    <citation type="submission" date="2018-12" db="EMBL/GenBank/DDBJ databases">
        <title>Simiduia agarivorans gen. nov., sp. nov., a marine, agarolytic bacterium isolated from shallow coastal water from Keelung, Taiwan.</title>
        <authorList>
            <person name="Shieh W.Y."/>
        </authorList>
    </citation>
    <scope>NUCLEOTIDE SEQUENCE [LARGE SCALE GENOMIC DNA]</scope>
    <source>
        <strain evidence="2 3">GTF-13</strain>
    </source>
</reference>
<dbReference type="InterPro" id="IPR007214">
    <property type="entry name" value="YbaK/aa-tRNA-synth-assoc-dom"/>
</dbReference>
<dbReference type="CDD" id="cd04332">
    <property type="entry name" value="YbaK_like"/>
    <property type="match status" value="1"/>
</dbReference>
<dbReference type="SUPFAM" id="SSF109604">
    <property type="entry name" value="HD-domain/PDEase-like"/>
    <property type="match status" value="1"/>
</dbReference>
<feature type="domain" description="HDOD" evidence="1">
    <location>
        <begin position="183"/>
        <end position="392"/>
    </location>
</feature>
<dbReference type="Gene3D" id="1.10.3210.10">
    <property type="entry name" value="Hypothetical protein af1432"/>
    <property type="match status" value="1"/>
</dbReference>
<dbReference type="PIRSF" id="PIRSF036888">
    <property type="entry name" value="HDGYPm_UCP036888"/>
    <property type="match status" value="1"/>
</dbReference>